<gene>
    <name evidence="2" type="ORF">FB567DRAFT_168878</name>
</gene>
<name>A0A8K0RHY7_9PLEO</name>
<evidence type="ECO:0000313" key="2">
    <source>
        <dbReference type="EMBL" id="KAH7093178.1"/>
    </source>
</evidence>
<keyword evidence="3" id="KW-1185">Reference proteome</keyword>
<feature type="compositionally biased region" description="Low complexity" evidence="1">
    <location>
        <begin position="1"/>
        <end position="24"/>
    </location>
</feature>
<proteinExistence type="predicted"/>
<accession>A0A8K0RHY7</accession>
<dbReference type="Proteomes" id="UP000813461">
    <property type="component" value="Unassembled WGS sequence"/>
</dbReference>
<dbReference type="GO" id="GO:0005737">
    <property type="term" value="C:cytoplasm"/>
    <property type="evidence" value="ECO:0007669"/>
    <property type="project" value="TreeGrafter"/>
</dbReference>
<dbReference type="InterPro" id="IPR055323">
    <property type="entry name" value="C57A10.07/YOR238W"/>
</dbReference>
<dbReference type="EMBL" id="JAGMVJ010000002">
    <property type="protein sequence ID" value="KAH7093178.1"/>
    <property type="molecule type" value="Genomic_DNA"/>
</dbReference>
<dbReference type="AlphaFoldDB" id="A0A8K0RHY7"/>
<reference evidence="2" key="1">
    <citation type="journal article" date="2021" name="Nat. Commun.">
        <title>Genetic determinants of endophytism in the Arabidopsis root mycobiome.</title>
        <authorList>
            <person name="Mesny F."/>
            <person name="Miyauchi S."/>
            <person name="Thiergart T."/>
            <person name="Pickel B."/>
            <person name="Atanasova L."/>
            <person name="Karlsson M."/>
            <person name="Huettel B."/>
            <person name="Barry K.W."/>
            <person name="Haridas S."/>
            <person name="Chen C."/>
            <person name="Bauer D."/>
            <person name="Andreopoulos W."/>
            <person name="Pangilinan J."/>
            <person name="LaButti K."/>
            <person name="Riley R."/>
            <person name="Lipzen A."/>
            <person name="Clum A."/>
            <person name="Drula E."/>
            <person name="Henrissat B."/>
            <person name="Kohler A."/>
            <person name="Grigoriev I.V."/>
            <person name="Martin F.M."/>
            <person name="Hacquard S."/>
        </authorList>
    </citation>
    <scope>NUCLEOTIDE SEQUENCE</scope>
    <source>
        <strain evidence="2">MPI-SDFR-AT-0120</strain>
    </source>
</reference>
<feature type="compositionally biased region" description="Basic and acidic residues" evidence="1">
    <location>
        <begin position="41"/>
        <end position="60"/>
    </location>
</feature>
<protein>
    <recommendedName>
        <fullName evidence="4">DUF218 domain-containing protein</fullName>
    </recommendedName>
</protein>
<dbReference type="PANTHER" id="PTHR28110:SF1">
    <property type="entry name" value="TRANSMEMBRANE PROTEIN"/>
    <property type="match status" value="1"/>
</dbReference>
<evidence type="ECO:0000256" key="1">
    <source>
        <dbReference type="SAM" id="MobiDB-lite"/>
    </source>
</evidence>
<organism evidence="2 3">
    <name type="scientific">Paraphoma chrysanthemicola</name>
    <dbReference type="NCBI Taxonomy" id="798071"/>
    <lineage>
        <taxon>Eukaryota</taxon>
        <taxon>Fungi</taxon>
        <taxon>Dikarya</taxon>
        <taxon>Ascomycota</taxon>
        <taxon>Pezizomycotina</taxon>
        <taxon>Dothideomycetes</taxon>
        <taxon>Pleosporomycetidae</taxon>
        <taxon>Pleosporales</taxon>
        <taxon>Pleosporineae</taxon>
        <taxon>Phaeosphaeriaceae</taxon>
        <taxon>Paraphoma</taxon>
    </lineage>
</organism>
<evidence type="ECO:0000313" key="3">
    <source>
        <dbReference type="Proteomes" id="UP000813461"/>
    </source>
</evidence>
<feature type="region of interest" description="Disordered" evidence="1">
    <location>
        <begin position="1"/>
        <end position="60"/>
    </location>
</feature>
<evidence type="ECO:0008006" key="4">
    <source>
        <dbReference type="Google" id="ProtNLM"/>
    </source>
</evidence>
<sequence>MASAAPSSALPKSKTGASTSTKATDLTPAPPTSHEPSAHQQAEEDLRGSENPDFEHPDHVIPRRNYSGFEDLIIVCCHAIFLPDAEEHDFPLRSPQNERNWLLAPFQKSNSDTGKPGEHSTFVAHAQAGVNALISSPDNVDLEKNLLIFSGGATKRPETNMSEARSYYHAALAEELAEGHYGGGKTHRLFSKGRILLEENATDSFQNLLLSILLFRKTTGSYPRHVRVITHAFKTKRFLELHAPALRWPQNRIQVQGIDPIMSSTELDNTLDGEEAFGYGLWDDDPLGTGERLSGKRKQRGWNDAIIDGLVEGLEDNVKQLLLGVVPARLPWEEEP</sequence>
<comment type="caution">
    <text evidence="2">The sequence shown here is derived from an EMBL/GenBank/DDBJ whole genome shotgun (WGS) entry which is preliminary data.</text>
</comment>
<dbReference type="PANTHER" id="PTHR28110">
    <property type="entry name" value="TRANSMEMBRANE PROTEIN"/>
    <property type="match status" value="1"/>
</dbReference>
<dbReference type="OrthoDB" id="4347at2759"/>